<accession>A0A3S4ZE39</accession>
<dbReference type="EMBL" id="CAAALY010005783">
    <property type="protein sequence ID" value="VEL09217.1"/>
    <property type="molecule type" value="Genomic_DNA"/>
</dbReference>
<proteinExistence type="predicted"/>
<name>A0A3S4ZE39_9PLAT</name>
<evidence type="ECO:0000313" key="2">
    <source>
        <dbReference type="EMBL" id="VEL09217.1"/>
    </source>
</evidence>
<dbReference type="AlphaFoldDB" id="A0A3S4ZE39"/>
<feature type="compositionally biased region" description="Basic residues" evidence="1">
    <location>
        <begin position="205"/>
        <end position="218"/>
    </location>
</feature>
<sequence length="301" mass="32573">MSADLVSSATNDSSEVPASVNFQEATRSILITSPIHHNDNQDSYRAQPGPQICGPGFRRQDTGVEINCSSSSAEVPSLSVTRIKHVTSPLDDRLPREDLHDIVSSKNENNTIQSIGIPIDSGNIRLSSSFLTGQSSAKSEVEAEIISACPTQATSSSPISKAESALNRGETIGTVTTAQKSPIAGGGLIVAARQQEEESRQQQRQLHHHHHQQPHHRTQASPSPITSSGHSASGALSGLRQNAQLFRADLPPRFARLLMERQLQQQALQDKTHSMQISKKPTASGEDEPLSINRAYFENLD</sequence>
<protein>
    <submittedName>
        <fullName evidence="2">Uncharacterized protein</fullName>
    </submittedName>
</protein>
<organism evidence="2 3">
    <name type="scientific">Protopolystoma xenopodis</name>
    <dbReference type="NCBI Taxonomy" id="117903"/>
    <lineage>
        <taxon>Eukaryota</taxon>
        <taxon>Metazoa</taxon>
        <taxon>Spiralia</taxon>
        <taxon>Lophotrochozoa</taxon>
        <taxon>Platyhelminthes</taxon>
        <taxon>Monogenea</taxon>
        <taxon>Polyopisthocotylea</taxon>
        <taxon>Polystomatidea</taxon>
        <taxon>Polystomatidae</taxon>
        <taxon>Protopolystoma</taxon>
    </lineage>
</organism>
<feature type="region of interest" description="Disordered" evidence="1">
    <location>
        <begin position="194"/>
        <end position="235"/>
    </location>
</feature>
<feature type="region of interest" description="Disordered" evidence="1">
    <location>
        <begin position="265"/>
        <end position="301"/>
    </location>
</feature>
<reference evidence="2" key="1">
    <citation type="submission" date="2018-11" db="EMBL/GenBank/DDBJ databases">
        <authorList>
            <consortium name="Pathogen Informatics"/>
        </authorList>
    </citation>
    <scope>NUCLEOTIDE SEQUENCE</scope>
</reference>
<gene>
    <name evidence="2" type="ORF">PXEA_LOCUS2657</name>
</gene>
<evidence type="ECO:0000313" key="3">
    <source>
        <dbReference type="Proteomes" id="UP000784294"/>
    </source>
</evidence>
<feature type="compositionally biased region" description="Polar residues" evidence="1">
    <location>
        <begin position="265"/>
        <end position="281"/>
    </location>
</feature>
<comment type="caution">
    <text evidence="2">The sequence shown here is derived from an EMBL/GenBank/DDBJ whole genome shotgun (WGS) entry which is preliminary data.</text>
</comment>
<feature type="region of interest" description="Disordered" evidence="1">
    <location>
        <begin position="1"/>
        <end position="20"/>
    </location>
</feature>
<dbReference type="Proteomes" id="UP000784294">
    <property type="component" value="Unassembled WGS sequence"/>
</dbReference>
<evidence type="ECO:0000256" key="1">
    <source>
        <dbReference type="SAM" id="MobiDB-lite"/>
    </source>
</evidence>
<keyword evidence="3" id="KW-1185">Reference proteome</keyword>